<evidence type="ECO:0000256" key="2">
    <source>
        <dbReference type="ARBA" id="ARBA00022679"/>
    </source>
</evidence>
<dbReference type="InterPro" id="IPR049941">
    <property type="entry name" value="LPLAT_7/PORCN-like"/>
</dbReference>
<organism evidence="8">
    <name type="scientific">Medioppia subpectinata</name>
    <dbReference type="NCBI Taxonomy" id="1979941"/>
    <lineage>
        <taxon>Eukaryota</taxon>
        <taxon>Metazoa</taxon>
        <taxon>Ecdysozoa</taxon>
        <taxon>Arthropoda</taxon>
        <taxon>Chelicerata</taxon>
        <taxon>Arachnida</taxon>
        <taxon>Acari</taxon>
        <taxon>Acariformes</taxon>
        <taxon>Sarcoptiformes</taxon>
        <taxon>Oribatida</taxon>
        <taxon>Brachypylina</taxon>
        <taxon>Oppioidea</taxon>
        <taxon>Oppiidae</taxon>
        <taxon>Medioppia</taxon>
    </lineage>
</organism>
<gene>
    <name evidence="8" type="ORF">OSB1V03_LOCUS18346</name>
</gene>
<proteinExistence type="predicted"/>
<evidence type="ECO:0000256" key="1">
    <source>
        <dbReference type="ARBA" id="ARBA00004141"/>
    </source>
</evidence>
<sequence>MYLSYLHLLRLFHDYGGYTIDITGPIMIAVQKVTNVGFSLHDGLSKSEDELTADQKRYAIRKRPTFLEYYSYVFQYSTLMCGPLVFYNDYIEFINGKNFERHLQSKLSTKQMPSPLWPVLRKLFISVSFAILLVTIAPMFPITHLA</sequence>
<keyword evidence="2" id="KW-0808">Transferase</keyword>
<evidence type="ECO:0000313" key="8">
    <source>
        <dbReference type="EMBL" id="CAD7640739.1"/>
    </source>
</evidence>
<comment type="subcellular location">
    <subcellularLocation>
        <location evidence="1">Membrane</location>
        <topology evidence="1">Multi-pass membrane protein</topology>
    </subcellularLocation>
</comment>
<feature type="transmembrane region" description="Helical" evidence="7">
    <location>
        <begin position="123"/>
        <end position="142"/>
    </location>
</feature>
<evidence type="ECO:0000313" key="9">
    <source>
        <dbReference type="Proteomes" id="UP000759131"/>
    </source>
</evidence>
<dbReference type="InterPro" id="IPR004299">
    <property type="entry name" value="MBOAT_fam"/>
</dbReference>
<name>A0A7R9LFJ1_9ACAR</name>
<dbReference type="EMBL" id="OC878701">
    <property type="protein sequence ID" value="CAD7640739.1"/>
    <property type="molecule type" value="Genomic_DNA"/>
</dbReference>
<keyword evidence="4 7" id="KW-1133">Transmembrane helix</keyword>
<protein>
    <submittedName>
        <fullName evidence="8">Uncharacterized protein</fullName>
    </submittedName>
</protein>
<evidence type="ECO:0000256" key="4">
    <source>
        <dbReference type="ARBA" id="ARBA00022989"/>
    </source>
</evidence>
<evidence type="ECO:0000256" key="7">
    <source>
        <dbReference type="SAM" id="Phobius"/>
    </source>
</evidence>
<evidence type="ECO:0000256" key="3">
    <source>
        <dbReference type="ARBA" id="ARBA00022692"/>
    </source>
</evidence>
<feature type="non-terminal residue" evidence="8">
    <location>
        <position position="1"/>
    </location>
</feature>
<reference evidence="8" key="1">
    <citation type="submission" date="2020-11" db="EMBL/GenBank/DDBJ databases">
        <authorList>
            <person name="Tran Van P."/>
        </authorList>
    </citation>
    <scope>NUCLEOTIDE SEQUENCE</scope>
</reference>
<dbReference type="OrthoDB" id="286734at2759"/>
<dbReference type="PANTHER" id="PTHR13906:SF4">
    <property type="entry name" value="LYSOPHOSPHOLIPID ACYLTRANSFERASE 6"/>
    <property type="match status" value="1"/>
</dbReference>
<keyword evidence="3 7" id="KW-0812">Transmembrane</keyword>
<evidence type="ECO:0000256" key="5">
    <source>
        <dbReference type="ARBA" id="ARBA00023136"/>
    </source>
</evidence>
<dbReference type="GO" id="GO:0016746">
    <property type="term" value="F:acyltransferase activity"/>
    <property type="evidence" value="ECO:0007669"/>
    <property type="project" value="UniProtKB-KW"/>
</dbReference>
<accession>A0A7R9LFJ1</accession>
<feature type="transmembrane region" description="Helical" evidence="7">
    <location>
        <begin position="66"/>
        <end position="87"/>
    </location>
</feature>
<dbReference type="EMBL" id="CAJPIZ010024126">
    <property type="protein sequence ID" value="CAG2118394.1"/>
    <property type="molecule type" value="Genomic_DNA"/>
</dbReference>
<keyword evidence="6" id="KW-0012">Acyltransferase</keyword>
<evidence type="ECO:0000256" key="6">
    <source>
        <dbReference type="ARBA" id="ARBA00023315"/>
    </source>
</evidence>
<keyword evidence="9" id="KW-1185">Reference proteome</keyword>
<dbReference type="Proteomes" id="UP000759131">
    <property type="component" value="Unassembled WGS sequence"/>
</dbReference>
<dbReference type="Pfam" id="PF03062">
    <property type="entry name" value="MBOAT"/>
    <property type="match status" value="1"/>
</dbReference>
<dbReference type="GO" id="GO:0030258">
    <property type="term" value="P:lipid modification"/>
    <property type="evidence" value="ECO:0007669"/>
    <property type="project" value="TreeGrafter"/>
</dbReference>
<dbReference type="GO" id="GO:0016020">
    <property type="term" value="C:membrane"/>
    <property type="evidence" value="ECO:0007669"/>
    <property type="project" value="UniProtKB-SubCell"/>
</dbReference>
<dbReference type="AlphaFoldDB" id="A0A7R9LFJ1"/>
<dbReference type="PANTHER" id="PTHR13906">
    <property type="entry name" value="PORCUPINE"/>
    <property type="match status" value="1"/>
</dbReference>
<keyword evidence="5 7" id="KW-0472">Membrane</keyword>